<comment type="caution">
    <text evidence="2">The sequence shown here is derived from an EMBL/GenBank/DDBJ whole genome shotgun (WGS) entry which is preliminary data.</text>
</comment>
<name>A0AAE0JZE0_9PEZI</name>
<accession>A0AAE0JZE0</accession>
<evidence type="ECO:0000313" key="3">
    <source>
        <dbReference type="Proteomes" id="UP001287356"/>
    </source>
</evidence>
<dbReference type="PANTHER" id="PTHR35605">
    <property type="entry name" value="ECP2 EFFECTOR PROTEIN DOMAIN-CONTAINING PROTEIN-RELATED"/>
    <property type="match status" value="1"/>
</dbReference>
<sequence length="158" mass="16990">MKLSVVLPLLACCVSSALGAVMPPVVDPSDAIIAAFAATTNLKVGEVQCQLNPNHDGYAVKKWYLKEGLGYLREPGRMCNIAAGQTGCGRISCSWGAAVYLCAHNAHGDKIELACSDAADLVSAVLNTCRHDYKDPLVKGQAWEAEKRFSVELYEDRC</sequence>
<evidence type="ECO:0000256" key="1">
    <source>
        <dbReference type="SAM" id="SignalP"/>
    </source>
</evidence>
<dbReference type="PANTHER" id="PTHR35605:SF1">
    <property type="entry name" value="ECP2 EFFECTOR PROTEIN DOMAIN-CONTAINING PROTEIN-RELATED"/>
    <property type="match status" value="1"/>
</dbReference>
<reference evidence="2" key="2">
    <citation type="submission" date="2023-06" db="EMBL/GenBank/DDBJ databases">
        <authorList>
            <consortium name="Lawrence Berkeley National Laboratory"/>
            <person name="Haridas S."/>
            <person name="Hensen N."/>
            <person name="Bonometti L."/>
            <person name="Westerberg I."/>
            <person name="Brannstrom I.O."/>
            <person name="Guillou S."/>
            <person name="Cros-Aarteil S."/>
            <person name="Calhoun S."/>
            <person name="Kuo A."/>
            <person name="Mondo S."/>
            <person name="Pangilinan J."/>
            <person name="Riley R."/>
            <person name="Labutti K."/>
            <person name="Andreopoulos B."/>
            <person name="Lipzen A."/>
            <person name="Chen C."/>
            <person name="Yanf M."/>
            <person name="Daum C."/>
            <person name="Ng V."/>
            <person name="Clum A."/>
            <person name="Steindorff A."/>
            <person name="Ohm R."/>
            <person name="Martin F."/>
            <person name="Silar P."/>
            <person name="Natvig D."/>
            <person name="Lalanne C."/>
            <person name="Gautier V."/>
            <person name="Ament-Velasquez S.L."/>
            <person name="Kruys A."/>
            <person name="Hutchinson M.I."/>
            <person name="Powell A.J."/>
            <person name="Barry K."/>
            <person name="Miller A.N."/>
            <person name="Grigoriev I.V."/>
            <person name="Debuchy R."/>
            <person name="Gladieux P."/>
            <person name="Thoren M.H."/>
            <person name="Johannesson H."/>
        </authorList>
    </citation>
    <scope>NUCLEOTIDE SEQUENCE</scope>
    <source>
        <strain evidence="2">CBS 958.72</strain>
    </source>
</reference>
<feature type="signal peptide" evidence="1">
    <location>
        <begin position="1"/>
        <end position="19"/>
    </location>
</feature>
<dbReference type="AlphaFoldDB" id="A0AAE0JZE0"/>
<proteinExistence type="predicted"/>
<dbReference type="EMBL" id="JAULSN010000007">
    <property type="protein sequence ID" value="KAK3366827.1"/>
    <property type="molecule type" value="Genomic_DNA"/>
</dbReference>
<organism evidence="2 3">
    <name type="scientific">Lasiosphaeria ovina</name>
    <dbReference type="NCBI Taxonomy" id="92902"/>
    <lineage>
        <taxon>Eukaryota</taxon>
        <taxon>Fungi</taxon>
        <taxon>Dikarya</taxon>
        <taxon>Ascomycota</taxon>
        <taxon>Pezizomycotina</taxon>
        <taxon>Sordariomycetes</taxon>
        <taxon>Sordariomycetidae</taxon>
        <taxon>Sordariales</taxon>
        <taxon>Lasiosphaeriaceae</taxon>
        <taxon>Lasiosphaeria</taxon>
    </lineage>
</organism>
<dbReference type="Proteomes" id="UP001287356">
    <property type="component" value="Unassembled WGS sequence"/>
</dbReference>
<evidence type="ECO:0008006" key="4">
    <source>
        <dbReference type="Google" id="ProtNLM"/>
    </source>
</evidence>
<keyword evidence="3" id="KW-1185">Reference proteome</keyword>
<feature type="chain" id="PRO_5042052194" description="Secreted protein" evidence="1">
    <location>
        <begin position="20"/>
        <end position="158"/>
    </location>
</feature>
<gene>
    <name evidence="2" type="ORF">B0T24DRAFT_633734</name>
</gene>
<evidence type="ECO:0000313" key="2">
    <source>
        <dbReference type="EMBL" id="KAK3366827.1"/>
    </source>
</evidence>
<protein>
    <recommendedName>
        <fullName evidence="4">Secreted protein</fullName>
    </recommendedName>
</protein>
<reference evidence="2" key="1">
    <citation type="journal article" date="2023" name="Mol. Phylogenet. Evol.">
        <title>Genome-scale phylogeny and comparative genomics of the fungal order Sordariales.</title>
        <authorList>
            <person name="Hensen N."/>
            <person name="Bonometti L."/>
            <person name="Westerberg I."/>
            <person name="Brannstrom I.O."/>
            <person name="Guillou S."/>
            <person name="Cros-Aarteil S."/>
            <person name="Calhoun S."/>
            <person name="Haridas S."/>
            <person name="Kuo A."/>
            <person name="Mondo S."/>
            <person name="Pangilinan J."/>
            <person name="Riley R."/>
            <person name="LaButti K."/>
            <person name="Andreopoulos B."/>
            <person name="Lipzen A."/>
            <person name="Chen C."/>
            <person name="Yan M."/>
            <person name="Daum C."/>
            <person name="Ng V."/>
            <person name="Clum A."/>
            <person name="Steindorff A."/>
            <person name="Ohm R.A."/>
            <person name="Martin F."/>
            <person name="Silar P."/>
            <person name="Natvig D.O."/>
            <person name="Lalanne C."/>
            <person name="Gautier V."/>
            <person name="Ament-Velasquez S.L."/>
            <person name="Kruys A."/>
            <person name="Hutchinson M.I."/>
            <person name="Powell A.J."/>
            <person name="Barry K."/>
            <person name="Miller A.N."/>
            <person name="Grigoriev I.V."/>
            <person name="Debuchy R."/>
            <person name="Gladieux P."/>
            <person name="Hiltunen Thoren M."/>
            <person name="Johannesson H."/>
        </authorList>
    </citation>
    <scope>NUCLEOTIDE SEQUENCE</scope>
    <source>
        <strain evidence="2">CBS 958.72</strain>
    </source>
</reference>
<keyword evidence="1" id="KW-0732">Signal</keyword>